<gene>
    <name evidence="2" type="primary">Acey_s0222.g2602</name>
    <name evidence="2" type="ORF">Y032_0222g2602</name>
</gene>
<evidence type="ECO:0000313" key="3">
    <source>
        <dbReference type="Proteomes" id="UP000024635"/>
    </source>
</evidence>
<comment type="caution">
    <text evidence="2">The sequence shown here is derived from an EMBL/GenBank/DDBJ whole genome shotgun (WGS) entry which is preliminary data.</text>
</comment>
<organism evidence="2 3">
    <name type="scientific">Ancylostoma ceylanicum</name>
    <dbReference type="NCBI Taxonomy" id="53326"/>
    <lineage>
        <taxon>Eukaryota</taxon>
        <taxon>Metazoa</taxon>
        <taxon>Ecdysozoa</taxon>
        <taxon>Nematoda</taxon>
        <taxon>Chromadorea</taxon>
        <taxon>Rhabditida</taxon>
        <taxon>Rhabditina</taxon>
        <taxon>Rhabditomorpha</taxon>
        <taxon>Strongyloidea</taxon>
        <taxon>Ancylostomatidae</taxon>
        <taxon>Ancylostomatinae</taxon>
        <taxon>Ancylostoma</taxon>
    </lineage>
</organism>
<dbReference type="Proteomes" id="UP000024635">
    <property type="component" value="Unassembled WGS sequence"/>
</dbReference>
<keyword evidence="1" id="KW-0472">Membrane</keyword>
<dbReference type="EMBL" id="JARK01001558">
    <property type="protein sequence ID" value="EYB90192.1"/>
    <property type="molecule type" value="Genomic_DNA"/>
</dbReference>
<protein>
    <submittedName>
        <fullName evidence="2">Uncharacterized protein</fullName>
    </submittedName>
</protein>
<name>A0A016SIH6_9BILA</name>
<keyword evidence="1" id="KW-1133">Transmembrane helix</keyword>
<evidence type="ECO:0000313" key="2">
    <source>
        <dbReference type="EMBL" id="EYB90192.1"/>
    </source>
</evidence>
<dbReference type="AlphaFoldDB" id="A0A016SIH6"/>
<proteinExistence type="predicted"/>
<keyword evidence="3" id="KW-1185">Reference proteome</keyword>
<evidence type="ECO:0000256" key="1">
    <source>
        <dbReference type="SAM" id="Phobius"/>
    </source>
</evidence>
<reference evidence="3" key="1">
    <citation type="journal article" date="2015" name="Nat. Genet.">
        <title>The genome and transcriptome of the zoonotic hookworm Ancylostoma ceylanicum identify infection-specific gene families.</title>
        <authorList>
            <person name="Schwarz E.M."/>
            <person name="Hu Y."/>
            <person name="Antoshechkin I."/>
            <person name="Miller M.M."/>
            <person name="Sternberg P.W."/>
            <person name="Aroian R.V."/>
        </authorList>
    </citation>
    <scope>NUCLEOTIDE SEQUENCE</scope>
    <source>
        <strain evidence="3">HY135</strain>
    </source>
</reference>
<keyword evidence="1" id="KW-0812">Transmembrane</keyword>
<feature type="transmembrane region" description="Helical" evidence="1">
    <location>
        <begin position="54"/>
        <end position="72"/>
    </location>
</feature>
<sequence>MNAHRTHEFTINCPDNSIAVYRVSSGNNELETFAGKGQDRGAAFLGRDAGAPHTVLTLVVCCGMTIEFFAVGRSRQRELACRASVSLPKNAAPRSRPLPTAVLNLLYDVITE</sequence>
<accession>A0A016SIH6</accession>